<dbReference type="RefSeq" id="WP_183304983.1">
    <property type="nucleotide sequence ID" value="NZ_JACIFD010000014.1"/>
</dbReference>
<name>A0A840DK44_9MICO</name>
<organism evidence="1 2">
    <name type="scientific">Canibacter oris</name>
    <dbReference type="NCBI Taxonomy" id="1365628"/>
    <lineage>
        <taxon>Bacteria</taxon>
        <taxon>Bacillati</taxon>
        <taxon>Actinomycetota</taxon>
        <taxon>Actinomycetes</taxon>
        <taxon>Micrococcales</taxon>
        <taxon>Microbacteriaceae</taxon>
        <taxon>Canibacter</taxon>
    </lineage>
</organism>
<gene>
    <name evidence="1" type="ORF">F5897_001386</name>
</gene>
<dbReference type="AlphaFoldDB" id="A0A840DK44"/>
<sequence length="97" mass="10779">MPVAVVDMTDPRQKRAIRDLSVLAAAIEKYDAVSVAKVLNSCDLQAVLTIAANELNKYRELQQFLDTPVIPAKGCKCHLLHCVWQALENEEGDNRDS</sequence>
<dbReference type="Proteomes" id="UP000571183">
    <property type="component" value="Unassembled WGS sequence"/>
</dbReference>
<proteinExistence type="predicted"/>
<dbReference type="EMBL" id="JACIFD010000014">
    <property type="protein sequence ID" value="MBB4072063.1"/>
    <property type="molecule type" value="Genomic_DNA"/>
</dbReference>
<comment type="caution">
    <text evidence="1">The sequence shown here is derived from an EMBL/GenBank/DDBJ whole genome shotgun (WGS) entry which is preliminary data.</text>
</comment>
<evidence type="ECO:0000313" key="1">
    <source>
        <dbReference type="EMBL" id="MBB4072063.1"/>
    </source>
</evidence>
<protein>
    <submittedName>
        <fullName evidence="1">Uncharacterized protein</fullName>
    </submittedName>
</protein>
<evidence type="ECO:0000313" key="2">
    <source>
        <dbReference type="Proteomes" id="UP000571183"/>
    </source>
</evidence>
<reference evidence="1" key="1">
    <citation type="submission" date="2020-08" db="EMBL/GenBank/DDBJ databases">
        <title>Sequencing the genomes of 1000 actinobacteria strains.</title>
        <authorList>
            <person name="Klenk H.-P."/>
        </authorList>
    </citation>
    <scope>NUCLEOTIDE SEQUENCE [LARGE SCALE GENOMIC DNA]</scope>
    <source>
        <strain evidence="1">DSM 27064</strain>
    </source>
</reference>
<accession>A0A840DK44</accession>
<keyword evidence="2" id="KW-1185">Reference proteome</keyword>